<keyword evidence="3" id="KW-0677">Repeat</keyword>
<feature type="region of interest" description="Disordered" evidence="8">
    <location>
        <begin position="311"/>
        <end position="375"/>
    </location>
</feature>
<dbReference type="Pfam" id="PF00096">
    <property type="entry name" value="zf-C2H2"/>
    <property type="match status" value="5"/>
</dbReference>
<feature type="domain" description="C2H2-type" evidence="9">
    <location>
        <begin position="161"/>
        <end position="188"/>
    </location>
</feature>
<keyword evidence="11" id="KW-1185">Reference proteome</keyword>
<proteinExistence type="predicted"/>
<sequence length="408" mass="46605">MESEQPTNSLGLGDDEEHACIFCERTFPTAERLVVHAKVHREDGRERPFKCTECCRVFPRVDKLRAHQLVHREGKIHRCHLCPQAFTYRQALLEHMLRHEGVRNLQCHLCPKAFYFRTDLQSHVRRHTNERLHRCRSCPKAFVGRSDLLRHERSHDGDRPYRCTECGRCFGRNASLTRHMRRHTGQRPFECHLCPNTFTRAYLLEAHLKDHPRPLFDLEPAPDRKNSGTHRWLKGQLKANTAPSSTDSTVDHQEVPGPPGTLATMSDSLPRVKPDPELLDACWSPSSQPTPHCDRSSEVKPTVKKEALFISSETESSGRQVMAMQQQLPLSQQKPFGRPCLVSPPQREGLREVKPDPEAAHKSSSSRNLPSHTDEGLCSVKREELLGLAFPFSLRNDIPRWRTAGSCG</sequence>
<dbReference type="PROSITE" id="PS00028">
    <property type="entry name" value="ZINC_FINGER_C2H2_1"/>
    <property type="match status" value="7"/>
</dbReference>
<dbReference type="PANTHER" id="PTHR16515:SF66">
    <property type="entry name" value="C2H2-TYPE DOMAIN-CONTAINING PROTEIN"/>
    <property type="match status" value="1"/>
</dbReference>
<evidence type="ECO:0000256" key="8">
    <source>
        <dbReference type="SAM" id="MobiDB-lite"/>
    </source>
</evidence>
<dbReference type="Pfam" id="PF13912">
    <property type="entry name" value="zf-C2H2_6"/>
    <property type="match status" value="1"/>
</dbReference>
<feature type="domain" description="C2H2-type" evidence="9">
    <location>
        <begin position="133"/>
        <end position="160"/>
    </location>
</feature>
<protein>
    <recommendedName>
        <fullName evidence="9">C2H2-type domain-containing protein</fullName>
    </recommendedName>
</protein>
<evidence type="ECO:0000256" key="2">
    <source>
        <dbReference type="ARBA" id="ARBA00022723"/>
    </source>
</evidence>
<keyword evidence="5" id="KW-0862">Zinc</keyword>
<dbReference type="EMBL" id="JABSTR010000005">
    <property type="protein sequence ID" value="KAH9371054.1"/>
    <property type="molecule type" value="Genomic_DNA"/>
</dbReference>
<dbReference type="OrthoDB" id="6077919at2759"/>
<dbReference type="InterPro" id="IPR013087">
    <property type="entry name" value="Znf_C2H2_type"/>
</dbReference>
<evidence type="ECO:0000256" key="5">
    <source>
        <dbReference type="ARBA" id="ARBA00022833"/>
    </source>
</evidence>
<dbReference type="GO" id="GO:0008270">
    <property type="term" value="F:zinc ion binding"/>
    <property type="evidence" value="ECO:0007669"/>
    <property type="project" value="UniProtKB-KW"/>
</dbReference>
<name>A0A9J6FY56_HAELO</name>
<keyword evidence="4 7" id="KW-0863">Zinc-finger</keyword>
<evidence type="ECO:0000256" key="7">
    <source>
        <dbReference type="PROSITE-ProRule" id="PRU00042"/>
    </source>
</evidence>
<dbReference type="InterPro" id="IPR050331">
    <property type="entry name" value="Zinc_finger"/>
</dbReference>
<dbReference type="SUPFAM" id="SSF57667">
    <property type="entry name" value="beta-beta-alpha zinc fingers"/>
    <property type="match status" value="4"/>
</dbReference>
<dbReference type="GO" id="GO:0006355">
    <property type="term" value="P:regulation of DNA-templated transcription"/>
    <property type="evidence" value="ECO:0007669"/>
    <property type="project" value="UniProtKB-ARBA"/>
</dbReference>
<dbReference type="AlphaFoldDB" id="A0A9J6FY56"/>
<feature type="compositionally biased region" description="Polar residues" evidence="8">
    <location>
        <begin position="362"/>
        <end position="371"/>
    </location>
</feature>
<dbReference type="FunFam" id="3.30.160.60:FF:002343">
    <property type="entry name" value="Zinc finger protein 33A"/>
    <property type="match status" value="1"/>
</dbReference>
<feature type="domain" description="C2H2-type" evidence="9">
    <location>
        <begin position="189"/>
        <end position="211"/>
    </location>
</feature>
<keyword evidence="6" id="KW-0539">Nucleus</keyword>
<evidence type="ECO:0000259" key="9">
    <source>
        <dbReference type="PROSITE" id="PS50157"/>
    </source>
</evidence>
<feature type="compositionally biased region" description="Polar residues" evidence="8">
    <location>
        <begin position="238"/>
        <end position="248"/>
    </location>
</feature>
<evidence type="ECO:0000256" key="1">
    <source>
        <dbReference type="ARBA" id="ARBA00004123"/>
    </source>
</evidence>
<dbReference type="SMART" id="SM00355">
    <property type="entry name" value="ZnF_C2H2"/>
    <property type="match status" value="7"/>
</dbReference>
<dbReference type="PANTHER" id="PTHR16515">
    <property type="entry name" value="PR DOMAIN ZINC FINGER PROTEIN"/>
    <property type="match status" value="1"/>
</dbReference>
<dbReference type="Gene3D" id="3.30.160.60">
    <property type="entry name" value="Classic Zinc Finger"/>
    <property type="match status" value="5"/>
</dbReference>
<feature type="compositionally biased region" description="Basic and acidic residues" evidence="8">
    <location>
        <begin position="348"/>
        <end position="361"/>
    </location>
</feature>
<feature type="domain" description="C2H2-type" evidence="9">
    <location>
        <begin position="105"/>
        <end position="132"/>
    </location>
</feature>
<evidence type="ECO:0000313" key="11">
    <source>
        <dbReference type="Proteomes" id="UP000821853"/>
    </source>
</evidence>
<keyword evidence="2" id="KW-0479">Metal-binding</keyword>
<comment type="caution">
    <text evidence="10">The sequence shown here is derived from an EMBL/GenBank/DDBJ whole genome shotgun (WGS) entry which is preliminary data.</text>
</comment>
<organism evidence="10 11">
    <name type="scientific">Haemaphysalis longicornis</name>
    <name type="common">Bush tick</name>
    <dbReference type="NCBI Taxonomy" id="44386"/>
    <lineage>
        <taxon>Eukaryota</taxon>
        <taxon>Metazoa</taxon>
        <taxon>Ecdysozoa</taxon>
        <taxon>Arthropoda</taxon>
        <taxon>Chelicerata</taxon>
        <taxon>Arachnida</taxon>
        <taxon>Acari</taxon>
        <taxon>Parasitiformes</taxon>
        <taxon>Ixodida</taxon>
        <taxon>Ixodoidea</taxon>
        <taxon>Ixodidae</taxon>
        <taxon>Haemaphysalinae</taxon>
        <taxon>Haemaphysalis</taxon>
    </lineage>
</organism>
<evidence type="ECO:0000256" key="3">
    <source>
        <dbReference type="ARBA" id="ARBA00022737"/>
    </source>
</evidence>
<evidence type="ECO:0000256" key="4">
    <source>
        <dbReference type="ARBA" id="ARBA00022771"/>
    </source>
</evidence>
<feature type="region of interest" description="Disordered" evidence="8">
    <location>
        <begin position="218"/>
        <end position="265"/>
    </location>
</feature>
<dbReference type="GO" id="GO:0005634">
    <property type="term" value="C:nucleus"/>
    <property type="evidence" value="ECO:0007669"/>
    <property type="project" value="TreeGrafter"/>
</dbReference>
<feature type="domain" description="C2H2-type" evidence="9">
    <location>
        <begin position="18"/>
        <end position="45"/>
    </location>
</feature>
<accession>A0A9J6FY56</accession>
<reference evidence="10 11" key="1">
    <citation type="journal article" date="2020" name="Cell">
        <title>Large-Scale Comparative Analyses of Tick Genomes Elucidate Their Genetic Diversity and Vector Capacities.</title>
        <authorList>
            <consortium name="Tick Genome and Microbiome Consortium (TIGMIC)"/>
            <person name="Jia N."/>
            <person name="Wang J."/>
            <person name="Shi W."/>
            <person name="Du L."/>
            <person name="Sun Y."/>
            <person name="Zhan W."/>
            <person name="Jiang J.F."/>
            <person name="Wang Q."/>
            <person name="Zhang B."/>
            <person name="Ji P."/>
            <person name="Bell-Sakyi L."/>
            <person name="Cui X.M."/>
            <person name="Yuan T.T."/>
            <person name="Jiang B.G."/>
            <person name="Yang W.F."/>
            <person name="Lam T.T."/>
            <person name="Chang Q.C."/>
            <person name="Ding S.J."/>
            <person name="Wang X.J."/>
            <person name="Zhu J.G."/>
            <person name="Ruan X.D."/>
            <person name="Zhao L."/>
            <person name="Wei J.T."/>
            <person name="Ye R.Z."/>
            <person name="Que T.C."/>
            <person name="Du C.H."/>
            <person name="Zhou Y.H."/>
            <person name="Cheng J.X."/>
            <person name="Dai P.F."/>
            <person name="Guo W.B."/>
            <person name="Han X.H."/>
            <person name="Huang E.J."/>
            <person name="Li L.F."/>
            <person name="Wei W."/>
            <person name="Gao Y.C."/>
            <person name="Liu J.Z."/>
            <person name="Shao H.Z."/>
            <person name="Wang X."/>
            <person name="Wang C.C."/>
            <person name="Yang T.C."/>
            <person name="Huo Q.B."/>
            <person name="Li W."/>
            <person name="Chen H.Y."/>
            <person name="Chen S.E."/>
            <person name="Zhou L.G."/>
            <person name="Ni X.B."/>
            <person name="Tian J.H."/>
            <person name="Sheng Y."/>
            <person name="Liu T."/>
            <person name="Pan Y.S."/>
            <person name="Xia L.Y."/>
            <person name="Li J."/>
            <person name="Zhao F."/>
            <person name="Cao W.C."/>
        </authorList>
    </citation>
    <scope>NUCLEOTIDE SEQUENCE [LARGE SCALE GENOMIC DNA]</scope>
    <source>
        <strain evidence="10">HaeL-2018</strain>
    </source>
</reference>
<dbReference type="VEuPathDB" id="VectorBase:HLOH_050705"/>
<evidence type="ECO:0000256" key="6">
    <source>
        <dbReference type="ARBA" id="ARBA00023242"/>
    </source>
</evidence>
<feature type="domain" description="C2H2-type" evidence="9">
    <location>
        <begin position="49"/>
        <end position="76"/>
    </location>
</feature>
<comment type="subcellular location">
    <subcellularLocation>
        <location evidence="1">Nucleus</location>
    </subcellularLocation>
</comment>
<dbReference type="InterPro" id="IPR036236">
    <property type="entry name" value="Znf_C2H2_sf"/>
</dbReference>
<evidence type="ECO:0000313" key="10">
    <source>
        <dbReference type="EMBL" id="KAH9371054.1"/>
    </source>
</evidence>
<dbReference type="PROSITE" id="PS50157">
    <property type="entry name" value="ZINC_FINGER_C2H2_2"/>
    <property type="match status" value="7"/>
</dbReference>
<dbReference type="Proteomes" id="UP000821853">
    <property type="component" value="Chromosome 3"/>
</dbReference>
<gene>
    <name evidence="10" type="ORF">HPB48_011428</name>
</gene>
<dbReference type="OMA" id="CIFCERT"/>
<feature type="domain" description="C2H2-type" evidence="9">
    <location>
        <begin position="77"/>
        <end position="104"/>
    </location>
</feature>
<feature type="compositionally biased region" description="Polar residues" evidence="8">
    <location>
        <begin position="311"/>
        <end position="334"/>
    </location>
</feature>